<proteinExistence type="predicted"/>
<dbReference type="PaxDb" id="3847-GLYMA06G35600.1"/>
<dbReference type="InParanoid" id="K7KWX7"/>
<evidence type="ECO:0000313" key="1">
    <source>
        <dbReference type="EMBL" id="KRH55183.1"/>
    </source>
</evidence>
<keyword evidence="3" id="KW-1185">Reference proteome</keyword>
<name>K7KWX7_SOYBN</name>
<dbReference type="HOGENOM" id="CLU_2908628_0_0_1"/>
<reference evidence="2" key="2">
    <citation type="submission" date="2018-02" db="UniProtKB">
        <authorList>
            <consortium name="EnsemblPlants"/>
        </authorList>
    </citation>
    <scope>IDENTIFICATION</scope>
    <source>
        <strain evidence="2">Williams 82</strain>
    </source>
</reference>
<dbReference type="Proteomes" id="UP000008827">
    <property type="component" value="Chromosome 6"/>
</dbReference>
<evidence type="ECO:0000313" key="3">
    <source>
        <dbReference type="Proteomes" id="UP000008827"/>
    </source>
</evidence>
<dbReference type="AlphaFoldDB" id="K7KWX7"/>
<protein>
    <submittedName>
        <fullName evidence="1 2">Uncharacterized protein</fullName>
    </submittedName>
</protein>
<dbReference type="EnsemblPlants" id="KRH55183">
    <property type="protein sequence ID" value="KRH55183"/>
    <property type="gene ID" value="GLYMA_06G235600"/>
</dbReference>
<reference evidence="1 2" key="1">
    <citation type="journal article" date="2010" name="Nature">
        <title>Genome sequence of the palaeopolyploid soybean.</title>
        <authorList>
            <person name="Schmutz J."/>
            <person name="Cannon S.B."/>
            <person name="Schlueter J."/>
            <person name="Ma J."/>
            <person name="Mitros T."/>
            <person name="Nelson W."/>
            <person name="Hyten D.L."/>
            <person name="Song Q."/>
            <person name="Thelen J.J."/>
            <person name="Cheng J."/>
            <person name="Xu D."/>
            <person name="Hellsten U."/>
            <person name="May G.D."/>
            <person name="Yu Y."/>
            <person name="Sakurai T."/>
            <person name="Umezawa T."/>
            <person name="Bhattacharyya M.K."/>
            <person name="Sandhu D."/>
            <person name="Valliyodan B."/>
            <person name="Lindquist E."/>
            <person name="Peto M."/>
            <person name="Grant D."/>
            <person name="Shu S."/>
            <person name="Goodstein D."/>
            <person name="Barry K."/>
            <person name="Futrell-Griggs M."/>
            <person name="Abernathy B."/>
            <person name="Du J."/>
            <person name="Tian Z."/>
            <person name="Zhu L."/>
            <person name="Gill N."/>
            <person name="Joshi T."/>
            <person name="Libault M."/>
            <person name="Sethuraman A."/>
            <person name="Zhang X.-C."/>
            <person name="Shinozaki K."/>
            <person name="Nguyen H.T."/>
            <person name="Wing R.A."/>
            <person name="Cregan P."/>
            <person name="Specht J."/>
            <person name="Grimwood J."/>
            <person name="Rokhsar D."/>
            <person name="Stacey G."/>
            <person name="Shoemaker R.C."/>
            <person name="Jackson S.A."/>
        </authorList>
    </citation>
    <scope>NUCLEOTIDE SEQUENCE [LARGE SCALE GENOMIC DNA]</scope>
    <source>
        <strain evidence="2">cv. Williams 82</strain>
        <tissue evidence="1">Callus</tissue>
    </source>
</reference>
<organism evidence="1">
    <name type="scientific">Glycine max</name>
    <name type="common">Soybean</name>
    <name type="synonym">Glycine hispida</name>
    <dbReference type="NCBI Taxonomy" id="3847"/>
    <lineage>
        <taxon>Eukaryota</taxon>
        <taxon>Viridiplantae</taxon>
        <taxon>Streptophyta</taxon>
        <taxon>Embryophyta</taxon>
        <taxon>Tracheophyta</taxon>
        <taxon>Spermatophyta</taxon>
        <taxon>Magnoliopsida</taxon>
        <taxon>eudicotyledons</taxon>
        <taxon>Gunneridae</taxon>
        <taxon>Pentapetalae</taxon>
        <taxon>rosids</taxon>
        <taxon>fabids</taxon>
        <taxon>Fabales</taxon>
        <taxon>Fabaceae</taxon>
        <taxon>Papilionoideae</taxon>
        <taxon>50 kb inversion clade</taxon>
        <taxon>NPAAA clade</taxon>
        <taxon>indigoferoid/millettioid clade</taxon>
        <taxon>Phaseoleae</taxon>
        <taxon>Glycine</taxon>
        <taxon>Glycine subgen. Soja</taxon>
    </lineage>
</organism>
<accession>K7KWX7</accession>
<dbReference type="EMBL" id="CM000839">
    <property type="protein sequence ID" value="KRH55183.1"/>
    <property type="molecule type" value="Genomic_DNA"/>
</dbReference>
<reference evidence="1" key="3">
    <citation type="submission" date="2018-07" db="EMBL/GenBank/DDBJ databases">
        <title>WGS assembly of Glycine max.</title>
        <authorList>
            <person name="Schmutz J."/>
            <person name="Cannon S."/>
            <person name="Schlueter J."/>
            <person name="Ma J."/>
            <person name="Mitros T."/>
            <person name="Nelson W."/>
            <person name="Hyten D."/>
            <person name="Song Q."/>
            <person name="Thelen J."/>
            <person name="Cheng J."/>
            <person name="Xu D."/>
            <person name="Hellsten U."/>
            <person name="May G."/>
            <person name="Yu Y."/>
            <person name="Sakurai T."/>
            <person name="Umezawa T."/>
            <person name="Bhattacharyya M."/>
            <person name="Sandhu D."/>
            <person name="Valliyodan B."/>
            <person name="Lindquist E."/>
            <person name="Peto M."/>
            <person name="Grant D."/>
            <person name="Shu S."/>
            <person name="Goodstein D."/>
            <person name="Barry K."/>
            <person name="Futrell-Griggs M."/>
            <person name="Abernathy B."/>
            <person name="Du J."/>
            <person name="Tian Z."/>
            <person name="Zhu L."/>
            <person name="Gill N."/>
            <person name="Joshi T."/>
            <person name="Libault M."/>
            <person name="Sethuraman A."/>
            <person name="Zhang X."/>
            <person name="Shinozaki K."/>
            <person name="Nguyen H."/>
            <person name="Wing R."/>
            <person name="Cregan P."/>
            <person name="Specht J."/>
            <person name="Grimwood J."/>
            <person name="Rokhsar D."/>
            <person name="Stacey G."/>
            <person name="Shoemaker R."/>
            <person name="Jackson S."/>
        </authorList>
    </citation>
    <scope>NUCLEOTIDE SEQUENCE</scope>
    <source>
        <tissue evidence="1">Callus</tissue>
    </source>
</reference>
<sequence>MHVLYIACTIQLHVKTYYSPFCLSCLFNCLWPSFKLSPTPNKQYYLINHFFFNFYLLKYCLI</sequence>
<dbReference type="Gramene" id="KRH55183">
    <property type="protein sequence ID" value="KRH55183"/>
    <property type="gene ID" value="GLYMA_06G235600"/>
</dbReference>
<evidence type="ECO:0000313" key="2">
    <source>
        <dbReference type="EnsemblPlants" id="KRH55183"/>
    </source>
</evidence>
<gene>
    <name evidence="1" type="ORF">GLYMA_06G235600</name>
</gene>